<feature type="region of interest" description="Disordered" evidence="1">
    <location>
        <begin position="1"/>
        <end position="24"/>
    </location>
</feature>
<gene>
    <name evidence="2" type="ORF">Bca52824_070734</name>
</gene>
<comment type="caution">
    <text evidence="2">The sequence shown here is derived from an EMBL/GenBank/DDBJ whole genome shotgun (WGS) entry which is preliminary data.</text>
</comment>
<reference evidence="2 3" key="1">
    <citation type="submission" date="2020-02" db="EMBL/GenBank/DDBJ databases">
        <authorList>
            <person name="Ma Q."/>
            <person name="Huang Y."/>
            <person name="Song X."/>
            <person name="Pei D."/>
        </authorList>
    </citation>
    <scope>NUCLEOTIDE SEQUENCE [LARGE SCALE GENOMIC DNA]</scope>
    <source>
        <strain evidence="2">Sxm20200214</strain>
        <tissue evidence="2">Leaf</tissue>
    </source>
</reference>
<dbReference type="Proteomes" id="UP000886595">
    <property type="component" value="Unassembled WGS sequence"/>
</dbReference>
<accession>A0A8X7U2D9</accession>
<evidence type="ECO:0000313" key="2">
    <source>
        <dbReference type="EMBL" id="KAG2263655.1"/>
    </source>
</evidence>
<organism evidence="2 3">
    <name type="scientific">Brassica carinata</name>
    <name type="common">Ethiopian mustard</name>
    <name type="synonym">Abyssinian cabbage</name>
    <dbReference type="NCBI Taxonomy" id="52824"/>
    <lineage>
        <taxon>Eukaryota</taxon>
        <taxon>Viridiplantae</taxon>
        <taxon>Streptophyta</taxon>
        <taxon>Embryophyta</taxon>
        <taxon>Tracheophyta</taxon>
        <taxon>Spermatophyta</taxon>
        <taxon>Magnoliopsida</taxon>
        <taxon>eudicotyledons</taxon>
        <taxon>Gunneridae</taxon>
        <taxon>Pentapetalae</taxon>
        <taxon>rosids</taxon>
        <taxon>malvids</taxon>
        <taxon>Brassicales</taxon>
        <taxon>Brassicaceae</taxon>
        <taxon>Brassiceae</taxon>
        <taxon>Brassica</taxon>
    </lineage>
</organism>
<proteinExistence type="predicted"/>
<protein>
    <submittedName>
        <fullName evidence="2">Uncharacterized protein</fullName>
    </submittedName>
</protein>
<evidence type="ECO:0000256" key="1">
    <source>
        <dbReference type="SAM" id="MobiDB-lite"/>
    </source>
</evidence>
<keyword evidence="3" id="KW-1185">Reference proteome</keyword>
<name>A0A8X7U2D9_BRACI</name>
<dbReference type="EMBL" id="JAAMPC010000014">
    <property type="protein sequence ID" value="KAG2263655.1"/>
    <property type="molecule type" value="Genomic_DNA"/>
</dbReference>
<dbReference type="AlphaFoldDB" id="A0A8X7U2D9"/>
<sequence>MTSNNEDKTVVPALQPLPPPYPSPKRLVKSSSLMKYSCILKWKKAGKKREEKDDDPFLIAMRKCTTDVDTEDDDKVVVSKGKNSLKSLVSCKAPCVRE</sequence>
<evidence type="ECO:0000313" key="3">
    <source>
        <dbReference type="Proteomes" id="UP000886595"/>
    </source>
</evidence>